<name>X1BAA7_9ZZZZ</name>
<accession>X1BAA7</accession>
<feature type="non-terminal residue" evidence="1">
    <location>
        <position position="1"/>
    </location>
</feature>
<reference evidence="1" key="1">
    <citation type="journal article" date="2014" name="Front. Microbiol.">
        <title>High frequency of phylogenetically diverse reductive dehalogenase-homologous genes in deep subseafloor sedimentary metagenomes.</title>
        <authorList>
            <person name="Kawai M."/>
            <person name="Futagami T."/>
            <person name="Toyoda A."/>
            <person name="Takaki Y."/>
            <person name="Nishi S."/>
            <person name="Hori S."/>
            <person name="Arai W."/>
            <person name="Tsubouchi T."/>
            <person name="Morono Y."/>
            <person name="Uchiyama I."/>
            <person name="Ito T."/>
            <person name="Fujiyama A."/>
            <person name="Inagaki F."/>
            <person name="Takami H."/>
        </authorList>
    </citation>
    <scope>NUCLEOTIDE SEQUENCE</scope>
    <source>
        <strain evidence="1">Expedition CK06-06</strain>
    </source>
</reference>
<organism evidence="1">
    <name type="scientific">marine sediment metagenome</name>
    <dbReference type="NCBI Taxonomy" id="412755"/>
    <lineage>
        <taxon>unclassified sequences</taxon>
        <taxon>metagenomes</taxon>
        <taxon>ecological metagenomes</taxon>
    </lineage>
</organism>
<protein>
    <submittedName>
        <fullName evidence="1">Uncharacterized protein</fullName>
    </submittedName>
</protein>
<proteinExistence type="predicted"/>
<dbReference type="EMBL" id="BART01028670">
    <property type="protein sequence ID" value="GAG92005.1"/>
    <property type="molecule type" value="Genomic_DNA"/>
</dbReference>
<sequence>LFILISTDFIKKKRIDRETRSIVIYGSIIRFTP</sequence>
<dbReference type="AlphaFoldDB" id="X1BAA7"/>
<comment type="caution">
    <text evidence="1">The sequence shown here is derived from an EMBL/GenBank/DDBJ whole genome shotgun (WGS) entry which is preliminary data.</text>
</comment>
<evidence type="ECO:0000313" key="1">
    <source>
        <dbReference type="EMBL" id="GAG92005.1"/>
    </source>
</evidence>
<gene>
    <name evidence="1" type="ORF">S01H4_50490</name>
</gene>